<evidence type="ECO:0000256" key="1">
    <source>
        <dbReference type="SAM" id="MobiDB-lite"/>
    </source>
</evidence>
<gene>
    <name evidence="2" type="ORF">UFOPK1392_01905</name>
</gene>
<name>A0A6J5YI49_9ZZZZ</name>
<accession>A0A6J5YI49</accession>
<sequence length="142" mass="15608">MVGLGLSRVPDDEVGTERRGGFASADVGDSLEESLTVTPTTHPAQQRCRHMLQRKIEIRDAGCADGVNERVGQIRRIEIEKSDSINELRHLLDQRNDGSLPHPLIASECGEILGNQHDLASFELFDLGEDVADRSRALLAPK</sequence>
<feature type="compositionally biased region" description="Basic and acidic residues" evidence="1">
    <location>
        <begin position="9"/>
        <end position="20"/>
    </location>
</feature>
<protein>
    <submittedName>
        <fullName evidence="2">Unannotated protein</fullName>
    </submittedName>
</protein>
<organism evidence="2">
    <name type="scientific">freshwater metagenome</name>
    <dbReference type="NCBI Taxonomy" id="449393"/>
    <lineage>
        <taxon>unclassified sequences</taxon>
        <taxon>metagenomes</taxon>
        <taxon>ecological metagenomes</taxon>
    </lineage>
</organism>
<feature type="compositionally biased region" description="Polar residues" evidence="1">
    <location>
        <begin position="33"/>
        <end position="44"/>
    </location>
</feature>
<proteinExistence type="predicted"/>
<dbReference type="EMBL" id="CAEMXZ010000107">
    <property type="protein sequence ID" value="CAB4324141.1"/>
    <property type="molecule type" value="Genomic_DNA"/>
</dbReference>
<feature type="region of interest" description="Disordered" evidence="1">
    <location>
        <begin position="1"/>
        <end position="48"/>
    </location>
</feature>
<evidence type="ECO:0000313" key="2">
    <source>
        <dbReference type="EMBL" id="CAB4324141.1"/>
    </source>
</evidence>
<dbReference type="AlphaFoldDB" id="A0A6J5YI49"/>
<reference evidence="2" key="1">
    <citation type="submission" date="2020-05" db="EMBL/GenBank/DDBJ databases">
        <authorList>
            <person name="Chiriac C."/>
            <person name="Salcher M."/>
            <person name="Ghai R."/>
            <person name="Kavagutti S V."/>
        </authorList>
    </citation>
    <scope>NUCLEOTIDE SEQUENCE</scope>
</reference>